<evidence type="ECO:0000313" key="2">
    <source>
        <dbReference type="EMBL" id="AOZ97934.1"/>
    </source>
</evidence>
<reference evidence="3" key="1">
    <citation type="submission" date="2016-10" db="EMBL/GenBank/DDBJ databases">
        <title>The complete genome sequence of the rumen bacterium Butyrivibrio hungatei MB2003.</title>
        <authorList>
            <person name="Palevich N."/>
            <person name="Kelly W.J."/>
            <person name="Leahy S.C."/>
            <person name="Altermann E."/>
            <person name="Rakonjac J."/>
            <person name="Attwood G.T."/>
        </authorList>
    </citation>
    <scope>NUCLEOTIDE SEQUENCE [LARGE SCALE GENOMIC DNA]</scope>
    <source>
        <strain evidence="3">MB2003</strain>
        <plasmid evidence="3">Plasmid pnp144</plasmid>
    </source>
</reference>
<protein>
    <recommendedName>
        <fullName evidence="1">Large polyvalent protein-associated domain-containing protein</fullName>
    </recommendedName>
</protein>
<dbReference type="Proteomes" id="UP000179284">
    <property type="component" value="Plasmid pNP144"/>
</dbReference>
<dbReference type="Pfam" id="PF18796">
    <property type="entry name" value="LPD1"/>
    <property type="match status" value="1"/>
</dbReference>
<dbReference type="GO" id="GO:0008237">
    <property type="term" value="F:metallopeptidase activity"/>
    <property type="evidence" value="ECO:0007669"/>
    <property type="project" value="InterPro"/>
</dbReference>
<proteinExistence type="predicted"/>
<sequence length="664" mass="76726">MGERRQTMVKKKDWSVEGQINLFTYFEEIQEAMKKEEAAKNVLAKKPISFMSRKEKILQSAEEYLKKGERLTTLAKERYGEMMKELSFSDIEEKLFSIKVSGYDIDSMLVPKIATTVVRPILKSTADYSDDSNAMKMLKSVIDYDFSIEVVDIETEYIAAVRYLRRKSSELLKVTIREEGFKPLIAYGYKNNAHPKNRKSTLFKDGSMIGDVAEILAWLICLTQYTRAMKNADLRPAIEEKLTAKSYRWDCNEAIMYLLKEKSAPRGSWNKYASNIRELYEAQKAPLALPLQYAQRPSKATIGIICNMLGYDEDEVIELDITEKSCKSKNTIYLDKYRKPFCYVLTKDLDKIFSYTDPLNAVKIGFGIPVYHDYLSTLDRTITLRDEENPDFIATTWPQPGGHSVDRWRYLQVIDMVLELVFDNYKEKVATLNYFKENEKSRAKVYQTKKNIPEKVVKAMQENELNSFFGYVEFDEEVSLDKTSDLIDEFTAFKETYLKNLDTSSVSIRFRKLGNYKAAGLYFPEIGCLCVDIRHPDSLVHEYGHCIDNVVGNKKRLSEEADFYGCYSAYRRAFSTAVLKSDDAKDKLKGKYKSDYYLQRTEVFARCFEMYVVRTLGMTNSICKPDENMGFAYPDDNELMDKINTYFSKLLSNINGESTEQAAA</sequence>
<dbReference type="Gene3D" id="3.40.390.10">
    <property type="entry name" value="Collagenase (Catalytic Domain)"/>
    <property type="match status" value="1"/>
</dbReference>
<gene>
    <name evidence="2" type="ORF">bhn_II135</name>
</gene>
<name>A0A1D9P6J4_9FIRM</name>
<dbReference type="EMBL" id="CP017832">
    <property type="protein sequence ID" value="AOZ97934.1"/>
    <property type="molecule type" value="Genomic_DNA"/>
</dbReference>
<evidence type="ECO:0000313" key="3">
    <source>
        <dbReference type="Proteomes" id="UP000179284"/>
    </source>
</evidence>
<dbReference type="KEGG" id="bhu:bhn_II135"/>
<keyword evidence="3" id="KW-1185">Reference proteome</keyword>
<evidence type="ECO:0000259" key="1">
    <source>
        <dbReference type="Pfam" id="PF18796"/>
    </source>
</evidence>
<geneLocation type="plasmid" evidence="3">
    <name>pnp144</name>
</geneLocation>
<accession>A0A1D9P6J4</accession>
<dbReference type="InterPro" id="IPR041047">
    <property type="entry name" value="LPD1"/>
</dbReference>
<organism evidence="2 3">
    <name type="scientific">Butyrivibrio hungatei</name>
    <dbReference type="NCBI Taxonomy" id="185008"/>
    <lineage>
        <taxon>Bacteria</taxon>
        <taxon>Bacillati</taxon>
        <taxon>Bacillota</taxon>
        <taxon>Clostridia</taxon>
        <taxon>Lachnospirales</taxon>
        <taxon>Lachnospiraceae</taxon>
        <taxon>Butyrivibrio</taxon>
    </lineage>
</organism>
<keyword evidence="2" id="KW-0614">Plasmid</keyword>
<feature type="domain" description="Large polyvalent protein-associated" evidence="1">
    <location>
        <begin position="590"/>
        <end position="654"/>
    </location>
</feature>
<dbReference type="AlphaFoldDB" id="A0A1D9P6J4"/>
<dbReference type="InterPro" id="IPR024079">
    <property type="entry name" value="MetalloPept_cat_dom_sf"/>
</dbReference>